<dbReference type="InterPro" id="IPR027417">
    <property type="entry name" value="P-loop_NTPase"/>
</dbReference>
<keyword evidence="5" id="KW-1185">Reference proteome</keyword>
<sequence>MKKLYIIAGCNGAGKTTASYTILPEILGCDEFINADEIAKGLSPFNPERAGIQAGRLMLQSIKTLINSEKDFAFETTLSTRSYKNFVIEAQRKGFSVTLLFFWLSSQNLAIKRVETRVKEGGHNIPEHVIRRRYENGLKNFFTIFKELVDDWMFIDNSGEPYQIIAEGAKNEDEIGNAEIWNNLNKKYNG</sequence>
<dbReference type="GO" id="GO:0016301">
    <property type="term" value="F:kinase activity"/>
    <property type="evidence" value="ECO:0007669"/>
    <property type="project" value="InterPro"/>
</dbReference>
<evidence type="ECO:0000256" key="2">
    <source>
        <dbReference type="ARBA" id="ARBA00022840"/>
    </source>
</evidence>
<dbReference type="Pfam" id="PF06414">
    <property type="entry name" value="Zeta_toxin"/>
    <property type="match status" value="1"/>
</dbReference>
<gene>
    <name evidence="4" type="ORF">SAMN05444483_102270</name>
</gene>
<dbReference type="RefSeq" id="WP_072877368.1">
    <property type="nucleotide sequence ID" value="NZ_FQVT01000002.1"/>
</dbReference>
<evidence type="ECO:0000256" key="1">
    <source>
        <dbReference type="ARBA" id="ARBA00022741"/>
    </source>
</evidence>
<keyword evidence="2" id="KW-0067">ATP-binding</keyword>
<accession>A0A1M5E7T4</accession>
<evidence type="ECO:0000259" key="3">
    <source>
        <dbReference type="Pfam" id="PF06414"/>
    </source>
</evidence>
<organism evidence="4 5">
    <name type="scientific">Salegentibacter echinorum</name>
    <dbReference type="NCBI Taxonomy" id="1073325"/>
    <lineage>
        <taxon>Bacteria</taxon>
        <taxon>Pseudomonadati</taxon>
        <taxon>Bacteroidota</taxon>
        <taxon>Flavobacteriia</taxon>
        <taxon>Flavobacteriales</taxon>
        <taxon>Flavobacteriaceae</taxon>
        <taxon>Salegentibacter</taxon>
    </lineage>
</organism>
<dbReference type="GO" id="GO:0005524">
    <property type="term" value="F:ATP binding"/>
    <property type="evidence" value="ECO:0007669"/>
    <property type="project" value="UniProtKB-KW"/>
</dbReference>
<evidence type="ECO:0000313" key="5">
    <source>
        <dbReference type="Proteomes" id="UP000183945"/>
    </source>
</evidence>
<protein>
    <submittedName>
        <fullName evidence="4">Predicted ABC-type ATPase</fullName>
    </submittedName>
</protein>
<dbReference type="OrthoDB" id="9791543at2"/>
<reference evidence="5" key="1">
    <citation type="submission" date="2016-11" db="EMBL/GenBank/DDBJ databases">
        <authorList>
            <person name="Varghese N."/>
            <person name="Submissions S."/>
        </authorList>
    </citation>
    <scope>NUCLEOTIDE SEQUENCE [LARGE SCALE GENOMIC DNA]</scope>
    <source>
        <strain evidence="5">DSM 24579</strain>
    </source>
</reference>
<dbReference type="PANTHER" id="PTHR39206">
    <property type="entry name" value="SLL8004 PROTEIN"/>
    <property type="match status" value="1"/>
</dbReference>
<dbReference type="PANTHER" id="PTHR39206:SF1">
    <property type="entry name" value="SLL8004 PROTEIN"/>
    <property type="match status" value="1"/>
</dbReference>
<dbReference type="Proteomes" id="UP000183945">
    <property type="component" value="Unassembled WGS sequence"/>
</dbReference>
<dbReference type="AlphaFoldDB" id="A0A1M5E7T4"/>
<dbReference type="STRING" id="1073325.SAMN05444483_102270"/>
<name>A0A1M5E7T4_SALEC</name>
<proteinExistence type="predicted"/>
<dbReference type="SUPFAM" id="SSF52540">
    <property type="entry name" value="P-loop containing nucleoside triphosphate hydrolases"/>
    <property type="match status" value="1"/>
</dbReference>
<feature type="domain" description="Zeta toxin" evidence="3">
    <location>
        <begin position="2"/>
        <end position="148"/>
    </location>
</feature>
<evidence type="ECO:0000313" key="4">
    <source>
        <dbReference type="EMBL" id="SHF75309.1"/>
    </source>
</evidence>
<keyword evidence="1" id="KW-0547">Nucleotide-binding</keyword>
<dbReference type="Gene3D" id="3.40.50.300">
    <property type="entry name" value="P-loop containing nucleotide triphosphate hydrolases"/>
    <property type="match status" value="1"/>
</dbReference>
<dbReference type="EMBL" id="FQVT01000002">
    <property type="protein sequence ID" value="SHF75309.1"/>
    <property type="molecule type" value="Genomic_DNA"/>
</dbReference>
<dbReference type="InterPro" id="IPR010488">
    <property type="entry name" value="Zeta_toxin_domain"/>
</dbReference>